<dbReference type="Gene3D" id="3.40.50.1980">
    <property type="entry name" value="Nitrogenase molybdenum iron protein domain"/>
    <property type="match status" value="2"/>
</dbReference>
<dbReference type="PANTHER" id="PTHR30532:SF1">
    <property type="entry name" value="IRON(3+)-HYDROXAMATE-BINDING PROTEIN FHUD"/>
    <property type="match status" value="1"/>
</dbReference>
<organism evidence="6 7">
    <name type="scientific">Paenibacillus terricola</name>
    <dbReference type="NCBI Taxonomy" id="2763503"/>
    <lineage>
        <taxon>Bacteria</taxon>
        <taxon>Bacillati</taxon>
        <taxon>Bacillota</taxon>
        <taxon>Bacilli</taxon>
        <taxon>Bacillales</taxon>
        <taxon>Paenibacillaceae</taxon>
        <taxon>Paenibacillus</taxon>
    </lineage>
</organism>
<dbReference type="PROSITE" id="PS50983">
    <property type="entry name" value="FE_B12_PBP"/>
    <property type="match status" value="1"/>
</dbReference>
<evidence type="ECO:0000256" key="3">
    <source>
        <dbReference type="ARBA" id="ARBA00022448"/>
    </source>
</evidence>
<proteinExistence type="inferred from homology"/>
<evidence type="ECO:0000256" key="1">
    <source>
        <dbReference type="ARBA" id="ARBA00004196"/>
    </source>
</evidence>
<evidence type="ECO:0000313" key="6">
    <source>
        <dbReference type="EMBL" id="MBD3920602.1"/>
    </source>
</evidence>
<comment type="subcellular location">
    <subcellularLocation>
        <location evidence="1">Cell envelope</location>
    </subcellularLocation>
</comment>
<gene>
    <name evidence="6" type="ORF">H8B09_17695</name>
</gene>
<dbReference type="EMBL" id="JACXZA010000004">
    <property type="protein sequence ID" value="MBD3920602.1"/>
    <property type="molecule type" value="Genomic_DNA"/>
</dbReference>
<dbReference type="PANTHER" id="PTHR30532">
    <property type="entry name" value="IRON III DICITRATE-BINDING PERIPLASMIC PROTEIN"/>
    <property type="match status" value="1"/>
</dbReference>
<keyword evidence="4" id="KW-0732">Signal</keyword>
<sequence>MKKQGKLGIVLMSIIILAMFLSACGSDKKEEGKVVTDAMGHEVTIPANPQKVLASYLEDHLATLGVKPVAQWSVANGIQDYLQASGLEGVPTIGYDLPVEQVLSFAPDLIIIGSESSVQNGLYDQYAKIAPTYVLGDAVNNDWRAALTKIGELLNKSDDVKKALEKYDAKAAEVKAKLEATAPGQSAAALWFVGNTFYIVDETKASGSILYKELGVKIPNVVADLPADQKANWNKISLEKLAVLDADHIFLVNSDQAASEAVKNDAIWKNLKAVKEGNVHELPASSSWLYSGSIAGQQIMDDVLKYMVKE</sequence>
<dbReference type="PROSITE" id="PS51257">
    <property type="entry name" value="PROKAR_LIPOPROTEIN"/>
    <property type="match status" value="1"/>
</dbReference>
<dbReference type="Pfam" id="PF01497">
    <property type="entry name" value="Peripla_BP_2"/>
    <property type="match status" value="1"/>
</dbReference>
<reference evidence="6 7" key="1">
    <citation type="submission" date="2020-09" db="EMBL/GenBank/DDBJ databases">
        <title>Paenibacillus sp. strain PR3 16S rRNA gene Genome sequencing and assembly.</title>
        <authorList>
            <person name="Kim J."/>
        </authorList>
    </citation>
    <scope>NUCLEOTIDE SEQUENCE [LARGE SCALE GENOMIC DNA]</scope>
    <source>
        <strain evidence="6 7">PR3</strain>
    </source>
</reference>
<dbReference type="SUPFAM" id="SSF53807">
    <property type="entry name" value="Helical backbone' metal receptor"/>
    <property type="match status" value="1"/>
</dbReference>
<dbReference type="InterPro" id="IPR051313">
    <property type="entry name" value="Bact_iron-sidero_bind"/>
</dbReference>
<protein>
    <submittedName>
        <fullName evidence="6">ABC transporter substrate-binding protein</fullName>
    </submittedName>
</protein>
<name>A0ABR8MZT4_9BACL</name>
<evidence type="ECO:0000256" key="2">
    <source>
        <dbReference type="ARBA" id="ARBA00008814"/>
    </source>
</evidence>
<evidence type="ECO:0000313" key="7">
    <source>
        <dbReference type="Proteomes" id="UP000609346"/>
    </source>
</evidence>
<dbReference type="Proteomes" id="UP000609346">
    <property type="component" value="Unassembled WGS sequence"/>
</dbReference>
<evidence type="ECO:0000259" key="5">
    <source>
        <dbReference type="PROSITE" id="PS50983"/>
    </source>
</evidence>
<keyword evidence="7" id="KW-1185">Reference proteome</keyword>
<keyword evidence="3" id="KW-0813">Transport</keyword>
<dbReference type="RefSeq" id="WP_191204892.1">
    <property type="nucleotide sequence ID" value="NZ_JACXZA010000004.1"/>
</dbReference>
<dbReference type="InterPro" id="IPR002491">
    <property type="entry name" value="ABC_transptr_periplasmic_BD"/>
</dbReference>
<accession>A0ABR8MZT4</accession>
<evidence type="ECO:0000256" key="4">
    <source>
        <dbReference type="ARBA" id="ARBA00022729"/>
    </source>
</evidence>
<comment type="similarity">
    <text evidence="2">Belongs to the bacterial solute-binding protein 8 family.</text>
</comment>
<comment type="caution">
    <text evidence="6">The sequence shown here is derived from an EMBL/GenBank/DDBJ whole genome shotgun (WGS) entry which is preliminary data.</text>
</comment>
<feature type="domain" description="Fe/B12 periplasmic-binding" evidence="5">
    <location>
        <begin position="49"/>
        <end position="310"/>
    </location>
</feature>